<reference evidence="1 2" key="1">
    <citation type="submission" date="2019-02" db="EMBL/GenBank/DDBJ databases">
        <title>Opniocepnalus argus genome.</title>
        <authorList>
            <person name="Zhou C."/>
            <person name="Xiao S."/>
        </authorList>
    </citation>
    <scope>NUCLEOTIDE SEQUENCE [LARGE SCALE GENOMIC DNA]</scope>
    <source>
        <strain evidence="1">OARG1902GOOAL</strain>
        <tissue evidence="1">Muscle</tissue>
    </source>
</reference>
<organism evidence="1 2">
    <name type="scientific">Channa argus</name>
    <name type="common">Northern snakehead</name>
    <name type="synonym">Ophicephalus argus</name>
    <dbReference type="NCBI Taxonomy" id="215402"/>
    <lineage>
        <taxon>Eukaryota</taxon>
        <taxon>Metazoa</taxon>
        <taxon>Chordata</taxon>
        <taxon>Craniata</taxon>
        <taxon>Vertebrata</taxon>
        <taxon>Euteleostomi</taxon>
        <taxon>Actinopterygii</taxon>
        <taxon>Neopterygii</taxon>
        <taxon>Teleostei</taxon>
        <taxon>Neoteleostei</taxon>
        <taxon>Acanthomorphata</taxon>
        <taxon>Anabantaria</taxon>
        <taxon>Anabantiformes</taxon>
        <taxon>Channoidei</taxon>
        <taxon>Channidae</taxon>
        <taxon>Channa</taxon>
    </lineage>
</organism>
<protein>
    <submittedName>
        <fullName evidence="1">Uncharacterized protein</fullName>
    </submittedName>
</protein>
<proteinExistence type="predicted"/>
<gene>
    <name evidence="1" type="ORF">EXN66_Car021309</name>
</gene>
<dbReference type="Proteomes" id="UP000503349">
    <property type="component" value="Chromosome 22"/>
</dbReference>
<reference evidence="2" key="2">
    <citation type="submission" date="2019-02" db="EMBL/GenBank/DDBJ databases">
        <title>Opniocepnalus argus Var Kimnra genome.</title>
        <authorList>
            <person name="Zhou C."/>
            <person name="Xiao S."/>
        </authorList>
    </citation>
    <scope>NUCLEOTIDE SEQUENCE [LARGE SCALE GENOMIC DNA]</scope>
</reference>
<name>A0A6G1QTS4_CHAAH</name>
<evidence type="ECO:0000313" key="2">
    <source>
        <dbReference type="Proteomes" id="UP000503349"/>
    </source>
</evidence>
<accession>A0A6G1QTS4</accession>
<sequence length="54" mass="6203">MHTHNGDSWPKTTTSNKKTHVTYMMLLPRGSHATVMMVRIANVQQNKTKKKAYC</sequence>
<dbReference type="EMBL" id="CM015733">
    <property type="protein sequence ID" value="KAF3705618.1"/>
    <property type="molecule type" value="Genomic_DNA"/>
</dbReference>
<keyword evidence="2" id="KW-1185">Reference proteome</keyword>
<evidence type="ECO:0000313" key="1">
    <source>
        <dbReference type="EMBL" id="KAF3705618.1"/>
    </source>
</evidence>
<dbReference type="AlphaFoldDB" id="A0A6G1QTS4"/>